<proteinExistence type="predicted"/>
<comment type="caution">
    <text evidence="2">The sequence shown here is derived from an EMBL/GenBank/DDBJ whole genome shotgun (WGS) entry which is preliminary data.</text>
</comment>
<sequence length="447" mass="47765">MHVDGAETQAQQYQQRGHVLLIAGDRATHRRRPRITPSANLAALTTVPTPVLLGSSAPTDVVHLDGVHDPNSVLLRLRAAVAASGPVLLYLSGRLTADRRRGELHLALTGTTAGAVRYTALPWSWLRTELRPRPSGTTVVFVDLAADRHAWAQLQERPGALDEDLPLCGVVLPPGLSGADGVSPYTRHLVELLHRQPARPGNARLHAEAAAAAGLPPGTLVIPRSGQLTAASEPAGPRTDIQRLLAQVRQRQVSPPSAHQRPDGPPRPARDDRPGTAPAPAAPATRTAPSAQLPAVPQQSPAPEADPRPVIWEAAQAGRHNEAAAMAAAWEQHAMRRYGPNSAEATHWAEIRADLARIAENYPLATRLWIAATRSRIALQAPDAPEVLAAAQGAHYCWQHVTDPDTARELGPDLIALLRQLPALDPRHVPVAQRRLDSLNSRAPAAG</sequence>
<organism evidence="2 3">
    <name type="scientific">Streptomyces glaucosporus</name>
    <dbReference type="NCBI Taxonomy" id="284044"/>
    <lineage>
        <taxon>Bacteria</taxon>
        <taxon>Bacillati</taxon>
        <taxon>Actinomycetota</taxon>
        <taxon>Actinomycetes</taxon>
        <taxon>Kitasatosporales</taxon>
        <taxon>Streptomycetaceae</taxon>
        <taxon>Streptomyces</taxon>
    </lineage>
</organism>
<dbReference type="Proteomes" id="UP001500058">
    <property type="component" value="Unassembled WGS sequence"/>
</dbReference>
<evidence type="ECO:0000313" key="2">
    <source>
        <dbReference type="EMBL" id="GAA2408346.1"/>
    </source>
</evidence>
<feature type="region of interest" description="Disordered" evidence="1">
    <location>
        <begin position="248"/>
        <end position="307"/>
    </location>
</feature>
<gene>
    <name evidence="2" type="ORF">GCM10010420_40800</name>
</gene>
<feature type="compositionally biased region" description="Basic and acidic residues" evidence="1">
    <location>
        <begin position="260"/>
        <end position="274"/>
    </location>
</feature>
<protein>
    <submittedName>
        <fullName evidence="2">Uncharacterized protein</fullName>
    </submittedName>
</protein>
<evidence type="ECO:0000256" key="1">
    <source>
        <dbReference type="SAM" id="MobiDB-lite"/>
    </source>
</evidence>
<dbReference type="EMBL" id="BAAATJ010000020">
    <property type="protein sequence ID" value="GAA2408346.1"/>
    <property type="molecule type" value="Genomic_DNA"/>
</dbReference>
<keyword evidence="3" id="KW-1185">Reference proteome</keyword>
<accession>A0ABN3IP56</accession>
<reference evidence="2 3" key="1">
    <citation type="journal article" date="2019" name="Int. J. Syst. Evol. Microbiol.">
        <title>The Global Catalogue of Microorganisms (GCM) 10K type strain sequencing project: providing services to taxonomists for standard genome sequencing and annotation.</title>
        <authorList>
            <consortium name="The Broad Institute Genomics Platform"/>
            <consortium name="The Broad Institute Genome Sequencing Center for Infectious Disease"/>
            <person name="Wu L."/>
            <person name="Ma J."/>
        </authorList>
    </citation>
    <scope>NUCLEOTIDE SEQUENCE [LARGE SCALE GENOMIC DNA]</scope>
    <source>
        <strain evidence="2 3">JCM 6921</strain>
    </source>
</reference>
<evidence type="ECO:0000313" key="3">
    <source>
        <dbReference type="Proteomes" id="UP001500058"/>
    </source>
</evidence>
<feature type="compositionally biased region" description="Low complexity" evidence="1">
    <location>
        <begin position="275"/>
        <end position="289"/>
    </location>
</feature>
<name>A0ABN3IP56_9ACTN</name>
<dbReference type="RefSeq" id="WP_344632521.1">
    <property type="nucleotide sequence ID" value="NZ_BAAATJ010000020.1"/>
</dbReference>